<dbReference type="AlphaFoldDB" id="A0A1Y2DXE0"/>
<dbReference type="Pfam" id="PF05645">
    <property type="entry name" value="RNA_pol_Rpc82"/>
    <property type="match status" value="1"/>
</dbReference>
<organism evidence="13 14">
    <name type="scientific">Pseudomassariella vexata</name>
    <dbReference type="NCBI Taxonomy" id="1141098"/>
    <lineage>
        <taxon>Eukaryota</taxon>
        <taxon>Fungi</taxon>
        <taxon>Dikarya</taxon>
        <taxon>Ascomycota</taxon>
        <taxon>Pezizomycotina</taxon>
        <taxon>Sordariomycetes</taxon>
        <taxon>Xylariomycetidae</taxon>
        <taxon>Amphisphaeriales</taxon>
        <taxon>Pseudomassariaceae</taxon>
        <taxon>Pseudomassariella</taxon>
    </lineage>
</organism>
<dbReference type="Pfam" id="PF22536">
    <property type="entry name" value="WHD_POLR3C"/>
    <property type="match status" value="1"/>
</dbReference>
<dbReference type="InterPro" id="IPR039748">
    <property type="entry name" value="RPC3"/>
</dbReference>
<keyword evidence="5 8" id="KW-0804">Transcription</keyword>
<dbReference type="GO" id="GO:0003697">
    <property type="term" value="F:single-stranded DNA binding"/>
    <property type="evidence" value="ECO:0007669"/>
    <property type="project" value="UniProtKB-UniRule"/>
</dbReference>
<dbReference type="InterPro" id="IPR013197">
    <property type="entry name" value="RNA_pol_III_RPC82-rel_HTH"/>
</dbReference>
<comment type="function">
    <text evidence="7 8">DNA-dependent RNA polymerase catalyzes the transcription of DNA into RNA using the four ribonucleoside triphosphates as substrates. Specific core component of RNA polymerase III which synthesizes small RNAs, such as 5S rRNA and tRNAs.</text>
</comment>
<keyword evidence="14" id="KW-1185">Reference proteome</keyword>
<feature type="domain" description="RNA polymerase III Rpc82 C -terminal" evidence="10">
    <location>
        <begin position="165"/>
        <end position="487"/>
    </location>
</feature>
<feature type="domain" description="DNA-directed RNA polymerase III subunit RPC3 winged-helix" evidence="12">
    <location>
        <begin position="492"/>
        <end position="567"/>
    </location>
</feature>
<evidence type="ECO:0000259" key="10">
    <source>
        <dbReference type="Pfam" id="PF05645"/>
    </source>
</evidence>
<dbReference type="EMBL" id="MCFJ01000007">
    <property type="protein sequence ID" value="ORY63960.1"/>
    <property type="molecule type" value="Genomic_DNA"/>
</dbReference>
<evidence type="ECO:0000259" key="12">
    <source>
        <dbReference type="Pfam" id="PF22536"/>
    </source>
</evidence>
<proteinExistence type="inferred from homology"/>
<reference evidence="13 14" key="1">
    <citation type="submission" date="2016-07" db="EMBL/GenBank/DDBJ databases">
        <title>Pervasive Adenine N6-methylation of Active Genes in Fungi.</title>
        <authorList>
            <consortium name="DOE Joint Genome Institute"/>
            <person name="Mondo S.J."/>
            <person name="Dannebaum R.O."/>
            <person name="Kuo R.C."/>
            <person name="Labutti K."/>
            <person name="Haridas S."/>
            <person name="Kuo A."/>
            <person name="Salamov A."/>
            <person name="Ahrendt S.R."/>
            <person name="Lipzen A."/>
            <person name="Sullivan W."/>
            <person name="Andreopoulos W.B."/>
            <person name="Clum A."/>
            <person name="Lindquist E."/>
            <person name="Daum C."/>
            <person name="Ramamoorthy G.K."/>
            <person name="Gryganskyi A."/>
            <person name="Culley D."/>
            <person name="Magnuson J.K."/>
            <person name="James T.Y."/>
            <person name="O'Malley M.A."/>
            <person name="Stajich J.E."/>
            <person name="Spatafora J.W."/>
            <person name="Visel A."/>
            <person name="Grigoriev I.V."/>
        </authorList>
    </citation>
    <scope>NUCLEOTIDE SEQUENCE [LARGE SCALE GENOMIC DNA]</scope>
    <source>
        <strain evidence="13 14">CBS 129021</strain>
    </source>
</reference>
<dbReference type="Pfam" id="PF08221">
    <property type="entry name" value="HTH_9"/>
    <property type="match status" value="1"/>
</dbReference>
<dbReference type="InterPro" id="IPR055207">
    <property type="entry name" value="POLR3C_WHD"/>
</dbReference>
<feature type="region of interest" description="Disordered" evidence="9">
    <location>
        <begin position="368"/>
        <end position="429"/>
    </location>
</feature>
<comment type="similarity">
    <text evidence="2 8">Belongs to the RNA polymerase beta chain family.</text>
</comment>
<dbReference type="Proteomes" id="UP000193689">
    <property type="component" value="Unassembled WGS sequence"/>
</dbReference>
<evidence type="ECO:0000256" key="6">
    <source>
        <dbReference type="ARBA" id="ARBA00023242"/>
    </source>
</evidence>
<evidence type="ECO:0000256" key="7">
    <source>
        <dbReference type="ARBA" id="ARBA00025127"/>
    </source>
</evidence>
<dbReference type="PANTHER" id="PTHR12949:SF0">
    <property type="entry name" value="DNA-DIRECTED RNA POLYMERASE III SUBUNIT RPC3"/>
    <property type="match status" value="1"/>
</dbReference>
<dbReference type="InterPro" id="IPR008806">
    <property type="entry name" value="RNA_pol_III_Rpc82_C"/>
</dbReference>
<feature type="domain" description="RNA polymerase III subunit RPC82-related helix-turn-helix" evidence="11">
    <location>
        <begin position="9"/>
        <end position="65"/>
    </location>
</feature>
<evidence type="ECO:0000313" key="14">
    <source>
        <dbReference type="Proteomes" id="UP000193689"/>
    </source>
</evidence>
<dbReference type="Gene3D" id="1.10.10.10">
    <property type="entry name" value="Winged helix-like DNA-binding domain superfamily/Winged helix DNA-binding domain"/>
    <property type="match status" value="2"/>
</dbReference>
<dbReference type="GO" id="GO:0005666">
    <property type="term" value="C:RNA polymerase III complex"/>
    <property type="evidence" value="ECO:0007669"/>
    <property type="project" value="UniProtKB-UniRule"/>
</dbReference>
<evidence type="ECO:0000256" key="8">
    <source>
        <dbReference type="RuleBase" id="RU367076"/>
    </source>
</evidence>
<dbReference type="RefSeq" id="XP_040715374.1">
    <property type="nucleotide sequence ID" value="XM_040860260.1"/>
</dbReference>
<evidence type="ECO:0000256" key="1">
    <source>
        <dbReference type="ARBA" id="ARBA00004123"/>
    </source>
</evidence>
<dbReference type="GeneID" id="63776472"/>
<evidence type="ECO:0000256" key="5">
    <source>
        <dbReference type="ARBA" id="ARBA00023163"/>
    </source>
</evidence>
<evidence type="ECO:0000313" key="13">
    <source>
        <dbReference type="EMBL" id="ORY63960.1"/>
    </source>
</evidence>
<accession>A0A1Y2DXE0</accession>
<evidence type="ECO:0000256" key="3">
    <source>
        <dbReference type="ARBA" id="ARBA00011206"/>
    </source>
</evidence>
<name>A0A1Y2DXE0_9PEZI</name>
<gene>
    <name evidence="13" type="ORF">BCR38DRAFT_433574</name>
</gene>
<comment type="caution">
    <text evidence="13">The sequence shown here is derived from an EMBL/GenBank/DDBJ whole genome shotgun (WGS) entry which is preliminary data.</text>
</comment>
<evidence type="ECO:0000256" key="2">
    <source>
        <dbReference type="ARBA" id="ARBA00006835"/>
    </source>
</evidence>
<comment type="subcellular location">
    <subcellularLocation>
        <location evidence="1 8">Nucleus</location>
    </subcellularLocation>
</comment>
<feature type="compositionally biased region" description="Acidic residues" evidence="9">
    <location>
        <begin position="383"/>
        <end position="402"/>
    </location>
</feature>
<evidence type="ECO:0000256" key="4">
    <source>
        <dbReference type="ARBA" id="ARBA00022478"/>
    </source>
</evidence>
<dbReference type="GO" id="GO:0006351">
    <property type="term" value="P:DNA-templated transcription"/>
    <property type="evidence" value="ECO:0007669"/>
    <property type="project" value="InterPro"/>
</dbReference>
<keyword evidence="4 8" id="KW-0240">DNA-directed RNA polymerase</keyword>
<keyword evidence="6 8" id="KW-0539">Nucleus</keyword>
<evidence type="ECO:0000259" key="11">
    <source>
        <dbReference type="Pfam" id="PF08221"/>
    </source>
</evidence>
<dbReference type="OrthoDB" id="272392at2759"/>
<dbReference type="InterPro" id="IPR036388">
    <property type="entry name" value="WH-like_DNA-bd_sf"/>
</dbReference>
<dbReference type="STRING" id="1141098.A0A1Y2DXE0"/>
<comment type="subunit">
    <text evidence="3 8">Component of the RNA polymerase III (Pol III) complex consisting of 17 subunits.</text>
</comment>
<dbReference type="FunCoup" id="A0A1Y2DXE0">
    <property type="interactions" value="447"/>
</dbReference>
<dbReference type="PANTHER" id="PTHR12949">
    <property type="entry name" value="RNA POLYMERASE III DNA DIRECTED -RELATED"/>
    <property type="match status" value="1"/>
</dbReference>
<feature type="compositionally biased region" description="Polar residues" evidence="9">
    <location>
        <begin position="405"/>
        <end position="424"/>
    </location>
</feature>
<sequence length="654" mass="73928">MIVTKNAAELCVLLIGELYGQLPSRLFAVLLAKGRSTIKHLAQNTSMGPRMVRHGLVVLTQQNLIYHYTDPDTSITHFEANSEAAYNIVRHGKILNIIHRNYGEDSARLVHQVLNLGHVKISDLAKQYKTARQEPGTANGAANGISSDTADNDSDYEGEALDMVAQLIAVGILEPVNARTFQSPEDVRAGIEKDIMESYPSGVRGAKQKADFFQKSAEAWKEYQDESRELKRQLEGHYLFGPGAKRRKLANGSKTNGFKATNTHMLDEEKREVAVRVNYDKCLVELRNHRLTRYVADEIGEVTAQVYEAALSALAKNVNICQASEKSNEDTFVTRSVTTMEIFENLRPGLDVSSGIGKAPPTKINAKSAERIQANQPGHDAEGEGEDMSEDDDDDDDDDDIEMSNGVQSNGVHETETKITSGHNGSRETKVKFEENVPVAPTKADRLQQMRQHLLLLAESNRRFIRHCGMRDQGEWTVDFDSLMRTLKYSEIDTLIEQTFGKPGLRLTRILRAKGKLDDKTLPALALMKKADVHVKMVEMELAGFLEVQEVPRDNNRTASRTLFLWFFEEEKLLTRVTDNTYKSMVRHLQRLEVERRRKKNVLAVVERKDVQGMEEEKLRGDVYNEYREFLDIESKLLGQVDRLDDLVSVFQNY</sequence>
<protein>
    <recommendedName>
        <fullName evidence="8">DNA-directed RNA polymerase III subunit RPC3</fullName>
        <shortName evidence="8">RNA polymerase III subunit C3</shortName>
    </recommendedName>
</protein>
<feature type="region of interest" description="Disordered" evidence="9">
    <location>
        <begin position="130"/>
        <end position="155"/>
    </location>
</feature>
<evidence type="ECO:0000256" key="9">
    <source>
        <dbReference type="SAM" id="MobiDB-lite"/>
    </source>
</evidence>
<dbReference type="InParanoid" id="A0A1Y2DXE0"/>